<organism evidence="2 3">
    <name type="scientific">Glaciimonas soli</name>
    <dbReference type="NCBI Taxonomy" id="2590999"/>
    <lineage>
        <taxon>Bacteria</taxon>
        <taxon>Pseudomonadati</taxon>
        <taxon>Pseudomonadota</taxon>
        <taxon>Betaproteobacteria</taxon>
        <taxon>Burkholderiales</taxon>
        <taxon>Oxalobacteraceae</taxon>
        <taxon>Glaciimonas</taxon>
    </lineage>
</organism>
<dbReference type="SMART" id="SM00886">
    <property type="entry name" value="Dabb"/>
    <property type="match status" value="1"/>
</dbReference>
<keyword evidence="3" id="KW-1185">Reference proteome</keyword>
<comment type="caution">
    <text evidence="2">The sequence shown here is derived from an EMBL/GenBank/DDBJ whole genome shotgun (WGS) entry which is preliminary data.</text>
</comment>
<accession>A0A843YRU5</accession>
<dbReference type="Pfam" id="PF07876">
    <property type="entry name" value="Dabb"/>
    <property type="match status" value="1"/>
</dbReference>
<gene>
    <name evidence="2" type="ORF">GEV47_04695</name>
</gene>
<evidence type="ECO:0000259" key="1">
    <source>
        <dbReference type="PROSITE" id="PS51502"/>
    </source>
</evidence>
<dbReference type="Proteomes" id="UP000451565">
    <property type="component" value="Unassembled WGS sequence"/>
</dbReference>
<sequence>MTLSSKETLKHIVMWKLKDHAEGADKATNAVKVKALLDSCANVVPGIIKFEAVIAQEGLESTCDVILYSEFDSRAALDAYQEHPKHVAIKPFVGAVRESRQAIDYYS</sequence>
<evidence type="ECO:0000313" key="3">
    <source>
        <dbReference type="Proteomes" id="UP000451565"/>
    </source>
</evidence>
<dbReference type="EMBL" id="WINI01000001">
    <property type="protein sequence ID" value="MQQ99981.1"/>
    <property type="molecule type" value="Genomic_DNA"/>
</dbReference>
<dbReference type="OrthoDB" id="9808130at2"/>
<reference evidence="2 3" key="1">
    <citation type="submission" date="2019-10" db="EMBL/GenBank/DDBJ databases">
        <title>Glaciimonas soli sp. nov., a psychrophilic bacterium isolated from the forest soil of a high elevation mountain in Taiwan.</title>
        <authorList>
            <person name="Wang L.-T."/>
            <person name="Shieh W.Y."/>
        </authorList>
    </citation>
    <scope>NUCLEOTIDE SEQUENCE [LARGE SCALE GENOMIC DNA]</scope>
    <source>
        <strain evidence="2 3">GS1</strain>
    </source>
</reference>
<dbReference type="Gene3D" id="3.30.70.100">
    <property type="match status" value="1"/>
</dbReference>
<dbReference type="InterPro" id="IPR011008">
    <property type="entry name" value="Dimeric_a/b-barrel"/>
</dbReference>
<evidence type="ECO:0000313" key="2">
    <source>
        <dbReference type="EMBL" id="MQQ99981.1"/>
    </source>
</evidence>
<name>A0A843YRU5_9BURK</name>
<dbReference type="PROSITE" id="PS51502">
    <property type="entry name" value="S_R_A_B_BARREL"/>
    <property type="match status" value="1"/>
</dbReference>
<dbReference type="PANTHER" id="PTHR37832">
    <property type="entry name" value="BLL2683 PROTEIN"/>
    <property type="match status" value="1"/>
</dbReference>
<feature type="domain" description="Stress-response A/B barrel" evidence="1">
    <location>
        <begin position="9"/>
        <end position="105"/>
    </location>
</feature>
<dbReference type="RefSeq" id="WP_153233509.1">
    <property type="nucleotide sequence ID" value="NZ_WINI01000001.1"/>
</dbReference>
<proteinExistence type="predicted"/>
<dbReference type="AlphaFoldDB" id="A0A843YRU5"/>
<protein>
    <submittedName>
        <fullName evidence="2">Dabb family protein</fullName>
    </submittedName>
</protein>
<dbReference type="SUPFAM" id="SSF54909">
    <property type="entry name" value="Dimeric alpha+beta barrel"/>
    <property type="match status" value="1"/>
</dbReference>
<dbReference type="PANTHER" id="PTHR37832:SF1">
    <property type="entry name" value="STRESS-RESPONSE A_B BARREL DOMAIN-CONTAINING PROTEIN"/>
    <property type="match status" value="1"/>
</dbReference>
<dbReference type="InterPro" id="IPR013097">
    <property type="entry name" value="Dabb"/>
</dbReference>